<dbReference type="InterPro" id="IPR040442">
    <property type="entry name" value="Pyrv_kinase-like_dom_sf"/>
</dbReference>
<keyword evidence="8" id="KW-0067">ATP-binding</keyword>
<feature type="domain" description="Pyruvate phosphate dikinase AMP/ATP-binding" evidence="11">
    <location>
        <begin position="333"/>
        <end position="387"/>
    </location>
</feature>
<dbReference type="InterPro" id="IPR000121">
    <property type="entry name" value="PEP_util_C"/>
</dbReference>
<evidence type="ECO:0000256" key="9">
    <source>
        <dbReference type="ARBA" id="ARBA00022842"/>
    </source>
</evidence>
<evidence type="ECO:0000256" key="5">
    <source>
        <dbReference type="ARBA" id="ARBA00022723"/>
    </source>
</evidence>
<proteinExistence type="inferred from homology"/>
<keyword evidence="5" id="KW-0479">Metal-binding</keyword>
<keyword evidence="7 13" id="KW-0418">Kinase</keyword>
<gene>
    <name evidence="13" type="ORF">ALOHA_HF4000APKG8K5ctg1g6</name>
</gene>
<evidence type="ECO:0000256" key="7">
    <source>
        <dbReference type="ARBA" id="ARBA00022777"/>
    </source>
</evidence>
<dbReference type="SUPFAM" id="SSF51621">
    <property type="entry name" value="Phosphoenolpyruvate/pyruvate domain"/>
    <property type="match status" value="1"/>
</dbReference>
<dbReference type="Pfam" id="PF01326">
    <property type="entry name" value="PPDK_N"/>
    <property type="match status" value="2"/>
</dbReference>
<reference evidence="13" key="1">
    <citation type="journal article" date="2008" name="ISME J.">
        <title>Genomic patterns of recombination, clonal divergence and environment in marine microbial populations.</title>
        <authorList>
            <person name="Konstantinidis K.T."/>
            <person name="Delong E.F."/>
        </authorList>
    </citation>
    <scope>NUCLEOTIDE SEQUENCE</scope>
</reference>
<dbReference type="InterPro" id="IPR018274">
    <property type="entry name" value="PEP_util_AS"/>
</dbReference>
<evidence type="ECO:0000259" key="10">
    <source>
        <dbReference type="Pfam" id="PF00391"/>
    </source>
</evidence>
<dbReference type="GO" id="GO:0005524">
    <property type="term" value="F:ATP binding"/>
    <property type="evidence" value="ECO:0007669"/>
    <property type="project" value="UniProtKB-KW"/>
</dbReference>
<dbReference type="InterPro" id="IPR013815">
    <property type="entry name" value="ATP_grasp_subdomain_1"/>
</dbReference>
<evidence type="ECO:0000256" key="3">
    <source>
        <dbReference type="ARBA" id="ARBA00011994"/>
    </source>
</evidence>
<dbReference type="Pfam" id="PF00391">
    <property type="entry name" value="PEP-utilizers"/>
    <property type="match status" value="1"/>
</dbReference>
<dbReference type="GO" id="GO:0016301">
    <property type="term" value="F:kinase activity"/>
    <property type="evidence" value="ECO:0007669"/>
    <property type="project" value="UniProtKB-KW"/>
</dbReference>
<dbReference type="PIRSF" id="PIRSF000853">
    <property type="entry name" value="PPDK"/>
    <property type="match status" value="1"/>
</dbReference>
<keyword evidence="6" id="KW-0547">Nucleotide-binding</keyword>
<dbReference type="PROSITE" id="PS00370">
    <property type="entry name" value="PEP_ENZYMES_PHOS_SITE"/>
    <property type="match status" value="1"/>
</dbReference>
<dbReference type="NCBIfam" id="TIGR01828">
    <property type="entry name" value="pyru_phos_dikin"/>
    <property type="match status" value="1"/>
</dbReference>
<dbReference type="Gene3D" id="1.20.80.30">
    <property type="match status" value="1"/>
</dbReference>
<dbReference type="InterPro" id="IPR002192">
    <property type="entry name" value="PPDK_AMP/ATP-bd"/>
</dbReference>
<evidence type="ECO:0000313" key="13">
    <source>
        <dbReference type="EMBL" id="ABZ09793.1"/>
    </source>
</evidence>
<feature type="domain" description="Pyruvate phosphate dikinase AMP/ATP-binding" evidence="11">
    <location>
        <begin position="78"/>
        <end position="315"/>
    </location>
</feature>
<dbReference type="Gene3D" id="3.20.20.60">
    <property type="entry name" value="Phosphoenolpyruvate-binding domains"/>
    <property type="match status" value="1"/>
</dbReference>
<dbReference type="PANTHER" id="PTHR22931:SF9">
    <property type="entry name" value="PYRUVATE, PHOSPHATE DIKINASE 1, CHLOROPLASTIC"/>
    <property type="match status" value="1"/>
</dbReference>
<dbReference type="EMBL" id="EU016658">
    <property type="protein sequence ID" value="ABZ09793.1"/>
    <property type="molecule type" value="Genomic_DNA"/>
</dbReference>
<protein>
    <recommendedName>
        <fullName evidence="3">pyruvate, phosphate dikinase</fullName>
        <ecNumber evidence="3">2.7.9.1</ecNumber>
    </recommendedName>
</protein>
<evidence type="ECO:0000256" key="8">
    <source>
        <dbReference type="ARBA" id="ARBA00022840"/>
    </source>
</evidence>
<evidence type="ECO:0000256" key="6">
    <source>
        <dbReference type="ARBA" id="ARBA00022741"/>
    </source>
</evidence>
<name>B3TB66_9ZZZZ</name>
<keyword evidence="13" id="KW-0670">Pyruvate</keyword>
<dbReference type="Gene3D" id="3.50.30.10">
    <property type="entry name" value="Phosphohistidine domain"/>
    <property type="match status" value="1"/>
</dbReference>
<dbReference type="SUPFAM" id="SSF52009">
    <property type="entry name" value="Phosphohistidine domain"/>
    <property type="match status" value="1"/>
</dbReference>
<dbReference type="InterPro" id="IPR023151">
    <property type="entry name" value="PEP_util_CS"/>
</dbReference>
<dbReference type="InterPro" id="IPR036637">
    <property type="entry name" value="Phosphohistidine_dom_sf"/>
</dbReference>
<dbReference type="Pfam" id="PF02896">
    <property type="entry name" value="PEP-utilizers_C"/>
    <property type="match status" value="1"/>
</dbReference>
<dbReference type="Gene3D" id="3.30.1490.20">
    <property type="entry name" value="ATP-grasp fold, A domain"/>
    <property type="match status" value="1"/>
</dbReference>
<dbReference type="InterPro" id="IPR015813">
    <property type="entry name" value="Pyrv/PenolPyrv_kinase-like_dom"/>
</dbReference>
<dbReference type="Gene3D" id="3.30.470.20">
    <property type="entry name" value="ATP-grasp fold, B domain"/>
    <property type="match status" value="1"/>
</dbReference>
<sequence length="907" mass="99619">MFTWRGFVRDEKGTEYMTKWVYSFGDGSAEGEATMRNLLGGKGANLAEMSNLGLPVPPGLTITTEVCAYYTENDGAYPESLREEVDKVIAGIEKITGSTFGDPDNPLLLSVRSGSRVSMPGMMDTVLNLGLNDATVKGLEKRSGDARFAYDSYRRFIQMYGNVVMGIDHEHFEEILDQQKEKHGLRQDTELSGEIWRDVVKDYEALVEKDLGRPFPQDVRDQLWGAIGAVFGSWMIPRAVEYRRIHDISGDWGTAVNVQAMVFGNMGDDCATGVAFTRNPSHGGKEFYGEFLINAQGEDVVAGIRTPNPLTNHAKNASDSDLPSLEESLPDIFSQLNEVRNKLEVHYRDMQDIEFTVQKHKLWMLQTRNGKRAAAAALKIAVDMEEEGLITKNEALCRVDPVSLEQLLHPMIDPKAERNVLSKGMPASPGAAHGAVMFTADAAEAHAAEEPVILVRVETSPDDIHGMNAAKGILTTRGGMTSHAAVVARGMGRACVCSAQGIVIDAKAGSMTVKGMTIREGDKITIDGSTGEVMLGEVATIEPELSSDFSKIIEWADEVRRMKVRTNAETPSDAKTARQYGAEGIGLCRTEHMFFDKDRIVAMRVMIMAEDEKGRREALSKLLPMQRQDFIELFEIMDGLPVTIRLLDPPLHEFLPHGAEDIAAFSKATGITPETVSQHIERLKEANPMLGHRGCRLAITYPEISEMQARAIFEAIKEVTKDGNKTVEPEIMIPLVVDEKEFTLLKDVIDVVAEEVFPDAATRPPYKVGTMIELPRAALRAGQIAETAEFFSFGTNDLTQTTFGLSRDDSGNFIPAYRDKGIFKRDPFVSLDIDGVGELVSIAVERGRATRKDLNLGICGEHGGDPASISFCEKVGLDYVSCSPFRVPTARLAAAQAVLEEKDKKAG</sequence>
<comment type="similarity">
    <text evidence="2">Belongs to the PEP-utilizing enzyme family.</text>
</comment>
<keyword evidence="4" id="KW-0808">Transferase</keyword>
<evidence type="ECO:0000259" key="12">
    <source>
        <dbReference type="Pfam" id="PF02896"/>
    </source>
</evidence>
<dbReference type="NCBIfam" id="NF004531">
    <property type="entry name" value="PRK05878.1"/>
    <property type="match status" value="1"/>
</dbReference>
<accession>B3TB66</accession>
<evidence type="ECO:0000259" key="11">
    <source>
        <dbReference type="Pfam" id="PF01326"/>
    </source>
</evidence>
<dbReference type="PANTHER" id="PTHR22931">
    <property type="entry name" value="PHOSPHOENOLPYRUVATE DIKINASE-RELATED"/>
    <property type="match status" value="1"/>
</dbReference>
<dbReference type="SUPFAM" id="SSF56059">
    <property type="entry name" value="Glutathione synthetase ATP-binding domain-like"/>
    <property type="match status" value="1"/>
</dbReference>
<evidence type="ECO:0000256" key="1">
    <source>
        <dbReference type="ARBA" id="ARBA00001946"/>
    </source>
</evidence>
<dbReference type="PROSITE" id="PS00742">
    <property type="entry name" value="PEP_ENZYMES_2"/>
    <property type="match status" value="1"/>
</dbReference>
<dbReference type="Gene3D" id="1.10.189.10">
    <property type="entry name" value="Pyruvate Phosphate Dikinase, domain 2"/>
    <property type="match status" value="1"/>
</dbReference>
<dbReference type="AlphaFoldDB" id="B3TB66"/>
<dbReference type="EC" id="2.7.9.1" evidence="3"/>
<feature type="domain" description="PEP-utilising enzyme mobile" evidence="10">
    <location>
        <begin position="449"/>
        <end position="531"/>
    </location>
</feature>
<comment type="cofactor">
    <cofactor evidence="1">
        <name>Mg(2+)</name>
        <dbReference type="ChEBI" id="CHEBI:18420"/>
    </cofactor>
</comment>
<dbReference type="InterPro" id="IPR010121">
    <property type="entry name" value="Pyruvate_phosphate_dikinase"/>
</dbReference>
<dbReference type="InterPro" id="IPR008279">
    <property type="entry name" value="PEP-util_enz_mobile_dom"/>
</dbReference>
<evidence type="ECO:0000256" key="2">
    <source>
        <dbReference type="ARBA" id="ARBA00007837"/>
    </source>
</evidence>
<dbReference type="GO" id="GO:0050242">
    <property type="term" value="F:pyruvate, phosphate dikinase activity"/>
    <property type="evidence" value="ECO:0007669"/>
    <property type="project" value="UniProtKB-EC"/>
</dbReference>
<evidence type="ECO:0000256" key="4">
    <source>
        <dbReference type="ARBA" id="ARBA00022679"/>
    </source>
</evidence>
<keyword evidence="9" id="KW-0460">Magnesium</keyword>
<organism evidence="13">
    <name type="scientific">uncultured marine microorganism HF4000_APKG8K5</name>
    <dbReference type="NCBI Taxonomy" id="455555"/>
    <lineage>
        <taxon>unclassified sequences</taxon>
        <taxon>environmental samples</taxon>
    </lineage>
</organism>
<feature type="domain" description="PEP-utilising enzyme C-terminal" evidence="12">
    <location>
        <begin position="547"/>
        <end position="897"/>
    </location>
</feature>
<dbReference type="GO" id="GO:0046872">
    <property type="term" value="F:metal ion binding"/>
    <property type="evidence" value="ECO:0007669"/>
    <property type="project" value="UniProtKB-KW"/>
</dbReference>